<organism evidence="2 3">
    <name type="scientific">Euphydryas editha</name>
    <name type="common">Edith's checkerspot</name>
    <dbReference type="NCBI Taxonomy" id="104508"/>
    <lineage>
        <taxon>Eukaryota</taxon>
        <taxon>Metazoa</taxon>
        <taxon>Ecdysozoa</taxon>
        <taxon>Arthropoda</taxon>
        <taxon>Hexapoda</taxon>
        <taxon>Insecta</taxon>
        <taxon>Pterygota</taxon>
        <taxon>Neoptera</taxon>
        <taxon>Endopterygota</taxon>
        <taxon>Lepidoptera</taxon>
        <taxon>Glossata</taxon>
        <taxon>Ditrysia</taxon>
        <taxon>Papilionoidea</taxon>
        <taxon>Nymphalidae</taxon>
        <taxon>Nymphalinae</taxon>
        <taxon>Euphydryas</taxon>
    </lineage>
</organism>
<name>A0AAU9US85_EUPED</name>
<feature type="chain" id="PRO_5043426362" evidence="1">
    <location>
        <begin position="22"/>
        <end position="190"/>
    </location>
</feature>
<evidence type="ECO:0000313" key="3">
    <source>
        <dbReference type="Proteomes" id="UP001153954"/>
    </source>
</evidence>
<keyword evidence="3" id="KW-1185">Reference proteome</keyword>
<reference evidence="2" key="1">
    <citation type="submission" date="2022-03" db="EMBL/GenBank/DDBJ databases">
        <authorList>
            <person name="Tunstrom K."/>
        </authorList>
    </citation>
    <scope>NUCLEOTIDE SEQUENCE</scope>
</reference>
<comment type="caution">
    <text evidence="2">The sequence shown here is derived from an EMBL/GenBank/DDBJ whole genome shotgun (WGS) entry which is preliminary data.</text>
</comment>
<dbReference type="AlphaFoldDB" id="A0AAU9US85"/>
<sequence length="190" mass="21678">MYRSLLTCLILCLVHITTGYGHFHHRHDHHFGRHNHHHFGHHNHYQPSATEIVQSFVEAEGALKNLCTTTSKIQPSINYGDDACVIKYTLTTTDVNFDIKIINKVLMTSVTKKNNNNDYEVNDVRVLPDILNFNQASGEFSKNNLKIVIPYNVPFNTDLPADCGVVNNNVITVTVQDQPNFQYRTSRDDN</sequence>
<accession>A0AAU9US85</accession>
<evidence type="ECO:0000313" key="2">
    <source>
        <dbReference type="EMBL" id="CAH2102038.1"/>
    </source>
</evidence>
<dbReference type="Proteomes" id="UP001153954">
    <property type="component" value="Unassembled WGS sequence"/>
</dbReference>
<protein>
    <submittedName>
        <fullName evidence="2">Uncharacterized protein</fullName>
    </submittedName>
</protein>
<feature type="signal peptide" evidence="1">
    <location>
        <begin position="1"/>
        <end position="21"/>
    </location>
</feature>
<evidence type="ECO:0000256" key="1">
    <source>
        <dbReference type="SAM" id="SignalP"/>
    </source>
</evidence>
<dbReference type="EMBL" id="CAKOGL010000025">
    <property type="protein sequence ID" value="CAH2102038.1"/>
    <property type="molecule type" value="Genomic_DNA"/>
</dbReference>
<keyword evidence="1" id="KW-0732">Signal</keyword>
<proteinExistence type="predicted"/>
<gene>
    <name evidence="2" type="ORF">EEDITHA_LOCUS16729</name>
</gene>